<accession>A0A2S7K5Y7</accession>
<organism evidence="1 2">
    <name type="scientific">Hyphococcus luteus</name>
    <dbReference type="NCBI Taxonomy" id="2058213"/>
    <lineage>
        <taxon>Bacteria</taxon>
        <taxon>Pseudomonadati</taxon>
        <taxon>Pseudomonadota</taxon>
        <taxon>Alphaproteobacteria</taxon>
        <taxon>Parvularculales</taxon>
        <taxon>Parvularculaceae</taxon>
        <taxon>Hyphococcus</taxon>
    </lineage>
</organism>
<dbReference type="Proteomes" id="UP000239504">
    <property type="component" value="Unassembled WGS sequence"/>
</dbReference>
<dbReference type="EMBL" id="PJCH01000005">
    <property type="protein sequence ID" value="PQA87899.1"/>
    <property type="molecule type" value="Genomic_DNA"/>
</dbReference>
<proteinExistence type="predicted"/>
<gene>
    <name evidence="1" type="ORF">CW354_06005</name>
</gene>
<evidence type="ECO:0000313" key="2">
    <source>
        <dbReference type="Proteomes" id="UP000239504"/>
    </source>
</evidence>
<comment type="caution">
    <text evidence="1">The sequence shown here is derived from an EMBL/GenBank/DDBJ whole genome shotgun (WGS) entry which is preliminary data.</text>
</comment>
<reference evidence="1 2" key="1">
    <citation type="submission" date="2017-12" db="EMBL/GenBank/DDBJ databases">
        <authorList>
            <person name="Hurst M.R.H."/>
        </authorList>
    </citation>
    <scope>NUCLEOTIDE SEQUENCE [LARGE SCALE GENOMIC DNA]</scope>
    <source>
        <strain evidence="1 2">SY-3-19</strain>
    </source>
</reference>
<name>A0A2S7K5Y7_9PROT</name>
<dbReference type="RefSeq" id="WP_104829144.1">
    <property type="nucleotide sequence ID" value="NZ_PJCH01000005.1"/>
</dbReference>
<protein>
    <submittedName>
        <fullName evidence="1">Uncharacterized protein</fullName>
    </submittedName>
</protein>
<evidence type="ECO:0000313" key="1">
    <source>
        <dbReference type="EMBL" id="PQA87899.1"/>
    </source>
</evidence>
<sequence length="448" mass="47977">MSGTGDGVRLAATFITAALFGAAIAWPQSGVKLAEKAESIAAQTMARADGAPMASRVCAIGEPALTGPFAPLEDVLSVSPLGGVTAPGEPLPAPYIRINTRSGDQAFERRQTEALAPAKADVTAIERHVLRDEYGRATGLAWTVHFRSCENIAFYYDRIDEIDPGLLQRAGGLVAFTEFGSTDNMAVETRVRVNEGDVIGKSDGFDVGLHDLSARPAALARPERYRVDSFARAEVFDAPPSLVAAITTDVTRARCPINYLPKDEQPEWAAKLGDAWGIRRAKGDNACRTALVDTPDAAQGAWFTDAAHNAATTKVSAIALSPDAIDPERLIFALHGRLPSLTPQMIGGRMKPGSEADDGATDGFLSFTKGEGRINTPFADVDDSAVHCYQRLRTNFIGPLINGVVLLQRQTSDNGLSLLKIEARGDVSSCIDLEEPWSFTGDETIFYR</sequence>
<dbReference type="OrthoDB" id="9772308at2"/>
<dbReference type="AlphaFoldDB" id="A0A2S7K5Y7"/>
<keyword evidence="2" id="KW-1185">Reference proteome</keyword>